<dbReference type="Pfam" id="PF13160">
    <property type="entry name" value="DUF3995"/>
    <property type="match status" value="1"/>
</dbReference>
<dbReference type="InterPro" id="IPR025058">
    <property type="entry name" value="DUF3995"/>
</dbReference>
<dbReference type="EMBL" id="JARAKF010000001">
    <property type="protein sequence ID" value="MDU8994375.1"/>
    <property type="molecule type" value="Genomic_DNA"/>
</dbReference>
<comment type="caution">
    <text evidence="2">The sequence shown here is derived from an EMBL/GenBank/DDBJ whole genome shotgun (WGS) entry which is preliminary data.</text>
</comment>
<feature type="transmembrane region" description="Helical" evidence="1">
    <location>
        <begin position="83"/>
        <end position="110"/>
    </location>
</feature>
<dbReference type="RefSeq" id="WP_316732885.1">
    <property type="nucleotide sequence ID" value="NZ_JARAKF010000001.1"/>
</dbReference>
<keyword evidence="1" id="KW-0472">Membrane</keyword>
<keyword evidence="1" id="KW-1133">Transmembrane helix</keyword>
<feature type="transmembrane region" description="Helical" evidence="1">
    <location>
        <begin position="7"/>
        <end position="28"/>
    </location>
</feature>
<feature type="transmembrane region" description="Helical" evidence="1">
    <location>
        <begin position="48"/>
        <end position="71"/>
    </location>
</feature>
<organism evidence="2 3">
    <name type="scientific">Streptomyces mirabilis</name>
    <dbReference type="NCBI Taxonomy" id="68239"/>
    <lineage>
        <taxon>Bacteria</taxon>
        <taxon>Bacillati</taxon>
        <taxon>Actinomycetota</taxon>
        <taxon>Actinomycetes</taxon>
        <taxon>Kitasatosporales</taxon>
        <taxon>Streptomycetaceae</taxon>
        <taxon>Streptomyces</taxon>
    </lineage>
</organism>
<keyword evidence="3" id="KW-1185">Reference proteome</keyword>
<sequence length="162" mass="17412">MKSSRWYGYLAAGWATIFASAHFFWALGGKVGLDISAGQRLADERPGWFVAGGLWGVGCLCLIGASVALGLRRRGVDGRPWAFLKVLGWGIGGLLLFRGILVEVLLITGVTEVDGVSSAQKFWTLVLWNPWFILGGVLFGLAARSFGKGMTGEVELRSITAH</sequence>
<name>A0ABU3UKC2_9ACTN</name>
<accession>A0ABU3UKC2</accession>
<evidence type="ECO:0000313" key="2">
    <source>
        <dbReference type="EMBL" id="MDU8994375.1"/>
    </source>
</evidence>
<reference evidence="2 3" key="1">
    <citation type="submission" date="2023-02" db="EMBL/GenBank/DDBJ databases">
        <authorList>
            <person name="Maleckis M."/>
        </authorList>
    </citation>
    <scope>NUCLEOTIDE SEQUENCE [LARGE SCALE GENOMIC DNA]</scope>
    <source>
        <strain evidence="2 3">P8-A2</strain>
    </source>
</reference>
<proteinExistence type="predicted"/>
<evidence type="ECO:0000256" key="1">
    <source>
        <dbReference type="SAM" id="Phobius"/>
    </source>
</evidence>
<evidence type="ECO:0000313" key="3">
    <source>
        <dbReference type="Proteomes" id="UP001257627"/>
    </source>
</evidence>
<dbReference type="Proteomes" id="UP001257627">
    <property type="component" value="Unassembled WGS sequence"/>
</dbReference>
<keyword evidence="1" id="KW-0812">Transmembrane</keyword>
<gene>
    <name evidence="2" type="ORF">PU648_18955</name>
</gene>
<protein>
    <submittedName>
        <fullName evidence="2">DUF3995 domain-containing protein</fullName>
    </submittedName>
</protein>
<feature type="transmembrane region" description="Helical" evidence="1">
    <location>
        <begin position="122"/>
        <end position="143"/>
    </location>
</feature>